<comment type="caution">
    <text evidence="1">The sequence shown here is derived from an EMBL/GenBank/DDBJ whole genome shotgun (WGS) entry which is preliminary data.</text>
</comment>
<proteinExistence type="predicted"/>
<dbReference type="Proteomes" id="UP001227268">
    <property type="component" value="Unassembled WGS sequence"/>
</dbReference>
<reference evidence="1" key="1">
    <citation type="submission" date="2023-04" db="EMBL/GenBank/DDBJ databases">
        <title>Draft Genome sequencing of Naganishia species isolated from polar environments using Oxford Nanopore Technology.</title>
        <authorList>
            <person name="Leo P."/>
            <person name="Venkateswaran K."/>
        </authorList>
    </citation>
    <scope>NUCLEOTIDE SEQUENCE</scope>
    <source>
        <strain evidence="1">MNA-CCFEE 5423</strain>
    </source>
</reference>
<organism evidence="1 2">
    <name type="scientific">Naganishia friedmannii</name>
    <dbReference type="NCBI Taxonomy" id="89922"/>
    <lineage>
        <taxon>Eukaryota</taxon>
        <taxon>Fungi</taxon>
        <taxon>Dikarya</taxon>
        <taxon>Basidiomycota</taxon>
        <taxon>Agaricomycotina</taxon>
        <taxon>Tremellomycetes</taxon>
        <taxon>Filobasidiales</taxon>
        <taxon>Filobasidiaceae</taxon>
        <taxon>Naganishia</taxon>
    </lineage>
</organism>
<accession>A0ACC2V0N2</accession>
<sequence length="161" mass="17282">MNGWQWNTKSRKCVPKDCEAPEPDCSDWEDSTQCCHHTPTPSKKPGNGGGYGTGHGTGYKRDLRKARLREKDQGQAAWRNDEVDATFCPAPLKACAVTATHLATSPEWAYECIDTDREVDSCGGCVAEGIGVDCSSLLGVASVGCERGVCKAQQGPSLTKM</sequence>
<name>A0ACC2V0N2_9TREE</name>
<evidence type="ECO:0000313" key="1">
    <source>
        <dbReference type="EMBL" id="KAJ9092797.1"/>
    </source>
</evidence>
<dbReference type="EMBL" id="JASBWT010000035">
    <property type="protein sequence ID" value="KAJ9092797.1"/>
    <property type="molecule type" value="Genomic_DNA"/>
</dbReference>
<keyword evidence="2" id="KW-1185">Reference proteome</keyword>
<gene>
    <name evidence="1" type="ORF">QFC21_006673</name>
</gene>
<protein>
    <submittedName>
        <fullName evidence="1">Uncharacterized protein</fullName>
    </submittedName>
</protein>
<evidence type="ECO:0000313" key="2">
    <source>
        <dbReference type="Proteomes" id="UP001227268"/>
    </source>
</evidence>